<dbReference type="SUPFAM" id="SSF57903">
    <property type="entry name" value="FYVE/PHD zinc finger"/>
    <property type="match status" value="1"/>
</dbReference>
<evidence type="ECO:0000256" key="3">
    <source>
        <dbReference type="ARBA" id="ARBA00022833"/>
    </source>
</evidence>
<reference evidence="6 7" key="2">
    <citation type="submission" date="2018-11" db="EMBL/GenBank/DDBJ databases">
        <authorList>
            <consortium name="Pathogen Informatics"/>
        </authorList>
    </citation>
    <scope>NUCLEOTIDE SEQUENCE [LARGE SCALE GENOMIC DNA]</scope>
</reference>
<accession>A0A0R3TEJ9</accession>
<dbReference type="InterPro" id="IPR001965">
    <property type="entry name" value="Znf_PHD"/>
</dbReference>
<dbReference type="CDD" id="cd15610">
    <property type="entry name" value="PHD3_KDM5A_like"/>
    <property type="match status" value="1"/>
</dbReference>
<dbReference type="InterPro" id="IPR011011">
    <property type="entry name" value="Znf_FYVE_PHD"/>
</dbReference>
<dbReference type="EMBL" id="UZAE01004756">
    <property type="protein sequence ID" value="VDO01346.1"/>
    <property type="molecule type" value="Genomic_DNA"/>
</dbReference>
<proteinExistence type="predicted"/>
<evidence type="ECO:0000313" key="6">
    <source>
        <dbReference type="EMBL" id="VDO01346.1"/>
    </source>
</evidence>
<dbReference type="GO" id="GO:0008270">
    <property type="term" value="F:zinc ion binding"/>
    <property type="evidence" value="ECO:0007669"/>
    <property type="project" value="UniProtKB-KW"/>
</dbReference>
<keyword evidence="7" id="KW-1185">Reference proteome</keyword>
<dbReference type="SMART" id="SM00249">
    <property type="entry name" value="PHD"/>
    <property type="match status" value="1"/>
</dbReference>
<evidence type="ECO:0000259" key="5">
    <source>
        <dbReference type="PROSITE" id="PS50016"/>
    </source>
</evidence>
<protein>
    <submittedName>
        <fullName evidence="8">PHD-type domain-containing protein</fullName>
    </submittedName>
</protein>
<dbReference type="Gene3D" id="3.30.40.10">
    <property type="entry name" value="Zinc/RING finger domain, C3HC4 (zinc finger)"/>
    <property type="match status" value="1"/>
</dbReference>
<evidence type="ECO:0000256" key="4">
    <source>
        <dbReference type="PROSITE-ProRule" id="PRU00146"/>
    </source>
</evidence>
<dbReference type="WBParaSite" id="HNAJ_0000548801-mRNA-1">
    <property type="protein sequence ID" value="HNAJ_0000548801-mRNA-1"/>
    <property type="gene ID" value="HNAJ_0000548801"/>
</dbReference>
<evidence type="ECO:0000313" key="7">
    <source>
        <dbReference type="Proteomes" id="UP000278807"/>
    </source>
</evidence>
<dbReference type="Proteomes" id="UP000278807">
    <property type="component" value="Unassembled WGS sequence"/>
</dbReference>
<evidence type="ECO:0000313" key="8">
    <source>
        <dbReference type="WBParaSite" id="HNAJ_0000548801-mRNA-1"/>
    </source>
</evidence>
<gene>
    <name evidence="6" type="ORF">HNAJ_LOCUS5486</name>
</gene>
<keyword evidence="3" id="KW-0862">Zinc</keyword>
<keyword evidence="2 4" id="KW-0863">Zinc-finger</keyword>
<keyword evidence="1" id="KW-0479">Metal-binding</keyword>
<reference evidence="8" key="1">
    <citation type="submission" date="2017-02" db="UniProtKB">
        <authorList>
            <consortium name="WormBaseParasite"/>
        </authorList>
    </citation>
    <scope>IDENTIFICATION</scope>
</reference>
<dbReference type="STRING" id="102285.A0A0R3TEJ9"/>
<feature type="domain" description="PHD-type" evidence="5">
    <location>
        <begin position="377"/>
        <end position="428"/>
    </location>
</feature>
<evidence type="ECO:0000256" key="1">
    <source>
        <dbReference type="ARBA" id="ARBA00022723"/>
    </source>
</evidence>
<dbReference type="InterPro" id="IPR013083">
    <property type="entry name" value="Znf_RING/FYVE/PHD"/>
</dbReference>
<evidence type="ECO:0000256" key="2">
    <source>
        <dbReference type="ARBA" id="ARBA00022771"/>
    </source>
</evidence>
<organism evidence="8">
    <name type="scientific">Rodentolepis nana</name>
    <name type="common">Dwarf tapeworm</name>
    <name type="synonym">Hymenolepis nana</name>
    <dbReference type="NCBI Taxonomy" id="102285"/>
    <lineage>
        <taxon>Eukaryota</taxon>
        <taxon>Metazoa</taxon>
        <taxon>Spiralia</taxon>
        <taxon>Lophotrochozoa</taxon>
        <taxon>Platyhelminthes</taxon>
        <taxon>Cestoda</taxon>
        <taxon>Eucestoda</taxon>
        <taxon>Cyclophyllidea</taxon>
        <taxon>Hymenolepididae</taxon>
        <taxon>Rodentolepis</taxon>
    </lineage>
</organism>
<dbReference type="InterPro" id="IPR019787">
    <property type="entry name" value="Znf_PHD-finger"/>
</dbReference>
<name>A0A0R3TEJ9_RODNA</name>
<sequence>MNGQSDVLSVSTSDKKVNHIFIPSQSGKDRISTNPTQVRKPADKYFITRSILKNGDEGYFVPSGTSVSTLKSDLKYMVSDDCRDDMQDFELTNLEYDAKQQNVYLLSDNSKENHHGILNSNKLQNVDFKLIQSRKKRLIENSETNGLLPLSKRRKIMDDLTNVFTLDLPTMNLPDIKEKDFKTTTISRMAKTEYFKCPQIAKIEEWFDDNEDVSGNEYNPIPKGRFFSPFPLPMINSNKSIVEEIDRCLACDMNSEMSYSEDFYSPDIKRYRRISTLHSPVSQVDGPISSIPRVIENENETTTPVCGNIENNYPDAKADRHERTLSSTNAIKRSLTEEFIRVPCKGTAHSSDQCSSFTGKLQSFRKGSKTKIQRYDYPYCAAKICLTPVGASIDWICCDTCEKWYHQICLRLKTLPKGHYECPSCSKAKNK</sequence>
<dbReference type="OrthoDB" id="413122at2759"/>
<dbReference type="AlphaFoldDB" id="A0A0R3TEJ9"/>
<dbReference type="PROSITE" id="PS50016">
    <property type="entry name" value="ZF_PHD_2"/>
    <property type="match status" value="1"/>
</dbReference>